<keyword evidence="2" id="KW-1185">Reference proteome</keyword>
<comment type="caution">
    <text evidence="1">The sequence shown here is derived from an EMBL/GenBank/DDBJ whole genome shotgun (WGS) entry which is preliminary data.</text>
</comment>
<feature type="non-terminal residue" evidence="1">
    <location>
        <position position="1"/>
    </location>
</feature>
<dbReference type="AlphaFoldDB" id="A0A4Y2CS23"/>
<reference evidence="1 2" key="1">
    <citation type="journal article" date="2019" name="Sci. Rep.">
        <title>Orb-weaving spider Araneus ventricosus genome elucidates the spidroin gene catalogue.</title>
        <authorList>
            <person name="Kono N."/>
            <person name="Nakamura H."/>
            <person name="Ohtoshi R."/>
            <person name="Moran D.A.P."/>
            <person name="Shinohara A."/>
            <person name="Yoshida Y."/>
            <person name="Fujiwara M."/>
            <person name="Mori M."/>
            <person name="Tomita M."/>
            <person name="Arakawa K."/>
        </authorList>
    </citation>
    <scope>NUCLEOTIDE SEQUENCE [LARGE SCALE GENOMIC DNA]</scope>
</reference>
<evidence type="ECO:0000313" key="2">
    <source>
        <dbReference type="Proteomes" id="UP000499080"/>
    </source>
</evidence>
<proteinExistence type="predicted"/>
<accession>A0A4Y2CS23</accession>
<evidence type="ECO:0000313" key="1">
    <source>
        <dbReference type="EMBL" id="GBM06726.1"/>
    </source>
</evidence>
<organism evidence="1 2">
    <name type="scientific">Araneus ventricosus</name>
    <name type="common">Orbweaver spider</name>
    <name type="synonym">Epeira ventricosa</name>
    <dbReference type="NCBI Taxonomy" id="182803"/>
    <lineage>
        <taxon>Eukaryota</taxon>
        <taxon>Metazoa</taxon>
        <taxon>Ecdysozoa</taxon>
        <taxon>Arthropoda</taxon>
        <taxon>Chelicerata</taxon>
        <taxon>Arachnida</taxon>
        <taxon>Araneae</taxon>
        <taxon>Araneomorphae</taxon>
        <taxon>Entelegynae</taxon>
        <taxon>Araneoidea</taxon>
        <taxon>Araneidae</taxon>
        <taxon>Araneus</taxon>
    </lineage>
</organism>
<name>A0A4Y2CS23_ARAVE</name>
<dbReference type="Proteomes" id="UP000499080">
    <property type="component" value="Unassembled WGS sequence"/>
</dbReference>
<sequence>QNEIEHFECFDDDVIITWEMSEEDIVALVKEKNNSIVNSSSDTEEEQDEPRPSIADAIAAANVLNIFFATGNIDEHVVGLF</sequence>
<dbReference type="EMBL" id="BGPR01240146">
    <property type="protein sequence ID" value="GBM06726.1"/>
    <property type="molecule type" value="Genomic_DNA"/>
</dbReference>
<protein>
    <submittedName>
        <fullName evidence="1">Uncharacterized protein</fullName>
    </submittedName>
</protein>
<gene>
    <name evidence="1" type="ORF">AVEN_209231_1</name>
</gene>